<gene>
    <name evidence="2" type="ORF">GRF29_1536g1252324</name>
</gene>
<feature type="signal peptide" evidence="1">
    <location>
        <begin position="1"/>
        <end position="20"/>
    </location>
</feature>
<sequence>MHLLAAPLLTLLTFFHPTAANPKTLISRIRPGAAYLCIGNNWSTHCEMNNNPGFCMTTALGDQYTVGSVGPEPDTTCMVFSNEASGGFEG</sequence>
<evidence type="ECO:0000313" key="2">
    <source>
        <dbReference type="EMBL" id="KAK3197287.1"/>
    </source>
</evidence>
<keyword evidence="1" id="KW-0732">Signal</keyword>
<comment type="caution">
    <text evidence="2">The sequence shown here is derived from an EMBL/GenBank/DDBJ whole genome shotgun (WGS) entry which is preliminary data.</text>
</comment>
<evidence type="ECO:0000256" key="1">
    <source>
        <dbReference type="SAM" id="SignalP"/>
    </source>
</evidence>
<protein>
    <submittedName>
        <fullName evidence="2">Uncharacterized protein</fullName>
    </submittedName>
</protein>
<keyword evidence="3" id="KW-1185">Reference proteome</keyword>
<dbReference type="Proteomes" id="UP001280581">
    <property type="component" value="Unassembled WGS sequence"/>
</dbReference>
<proteinExistence type="predicted"/>
<feature type="chain" id="PRO_5043043125" evidence="1">
    <location>
        <begin position="21"/>
        <end position="90"/>
    </location>
</feature>
<organism evidence="2 3">
    <name type="scientific">Pseudopithomyces chartarum</name>
    <dbReference type="NCBI Taxonomy" id="1892770"/>
    <lineage>
        <taxon>Eukaryota</taxon>
        <taxon>Fungi</taxon>
        <taxon>Dikarya</taxon>
        <taxon>Ascomycota</taxon>
        <taxon>Pezizomycotina</taxon>
        <taxon>Dothideomycetes</taxon>
        <taxon>Pleosporomycetidae</taxon>
        <taxon>Pleosporales</taxon>
        <taxon>Massarineae</taxon>
        <taxon>Didymosphaeriaceae</taxon>
        <taxon>Pseudopithomyces</taxon>
    </lineage>
</organism>
<evidence type="ECO:0000313" key="3">
    <source>
        <dbReference type="Proteomes" id="UP001280581"/>
    </source>
</evidence>
<accession>A0AAN6LP90</accession>
<dbReference type="EMBL" id="WVTA01000021">
    <property type="protein sequence ID" value="KAK3197287.1"/>
    <property type="molecule type" value="Genomic_DNA"/>
</dbReference>
<reference evidence="2 3" key="1">
    <citation type="submission" date="2021-02" db="EMBL/GenBank/DDBJ databases">
        <title>Genome assembly of Pseudopithomyces chartarum.</title>
        <authorList>
            <person name="Jauregui R."/>
            <person name="Singh J."/>
            <person name="Voisey C."/>
        </authorList>
    </citation>
    <scope>NUCLEOTIDE SEQUENCE [LARGE SCALE GENOMIC DNA]</scope>
    <source>
        <strain evidence="2 3">AGR01</strain>
    </source>
</reference>
<dbReference type="AlphaFoldDB" id="A0AAN6LP90"/>
<name>A0AAN6LP90_9PLEO</name>